<evidence type="ECO:0000256" key="3">
    <source>
        <dbReference type="ARBA" id="ARBA00023163"/>
    </source>
</evidence>
<dbReference type="CDD" id="cd07377">
    <property type="entry name" value="WHTH_GntR"/>
    <property type="match status" value="1"/>
</dbReference>
<dbReference type="EMBL" id="CP026604">
    <property type="protein sequence ID" value="AWB65912.1"/>
    <property type="molecule type" value="Genomic_DNA"/>
</dbReference>
<dbReference type="KEGG" id="cate:C2869_05400"/>
<evidence type="ECO:0000256" key="2">
    <source>
        <dbReference type="ARBA" id="ARBA00023125"/>
    </source>
</evidence>
<sequence>MNAPVITSVRSQIATIIREEIISGAMAPGSKINEYQLAKKFGVSRGPVRDALLRLDKEGIVECKDNCGASVANTLDDSSRKLYSSLRISIEEQVIRANIKTIRATEIKQLADALTVIKQHYANQAFDDMTVSLIDFHRLIVGLEDTSDSINVWHLIVMRMYMNFEPTSINDEKLNQYELFIAGLKNKDLNQTLKALKNAIK</sequence>
<dbReference type="InterPro" id="IPR008920">
    <property type="entry name" value="TF_FadR/GntR_C"/>
</dbReference>
<dbReference type="InterPro" id="IPR036390">
    <property type="entry name" value="WH_DNA-bd_sf"/>
</dbReference>
<organism evidence="5 6">
    <name type="scientific">Saccharobesus litoralis</name>
    <dbReference type="NCBI Taxonomy" id="2172099"/>
    <lineage>
        <taxon>Bacteria</taxon>
        <taxon>Pseudomonadati</taxon>
        <taxon>Pseudomonadota</taxon>
        <taxon>Gammaproteobacteria</taxon>
        <taxon>Alteromonadales</taxon>
        <taxon>Alteromonadaceae</taxon>
        <taxon>Saccharobesus</taxon>
    </lineage>
</organism>
<dbReference type="GO" id="GO:0003677">
    <property type="term" value="F:DNA binding"/>
    <property type="evidence" value="ECO:0007669"/>
    <property type="project" value="UniProtKB-KW"/>
</dbReference>
<dbReference type="PANTHER" id="PTHR43537">
    <property type="entry name" value="TRANSCRIPTIONAL REGULATOR, GNTR FAMILY"/>
    <property type="match status" value="1"/>
</dbReference>
<dbReference type="Gene3D" id="1.10.10.10">
    <property type="entry name" value="Winged helix-like DNA-binding domain superfamily/Winged helix DNA-binding domain"/>
    <property type="match status" value="1"/>
</dbReference>
<dbReference type="OrthoDB" id="9799812at2"/>
<feature type="domain" description="HTH gntR-type" evidence="4">
    <location>
        <begin position="7"/>
        <end position="74"/>
    </location>
</feature>
<dbReference type="InterPro" id="IPR036388">
    <property type="entry name" value="WH-like_DNA-bd_sf"/>
</dbReference>
<dbReference type="RefSeq" id="WP_108601985.1">
    <property type="nucleotide sequence ID" value="NZ_CP026604.1"/>
</dbReference>
<dbReference type="GO" id="GO:0003700">
    <property type="term" value="F:DNA-binding transcription factor activity"/>
    <property type="evidence" value="ECO:0007669"/>
    <property type="project" value="InterPro"/>
</dbReference>
<dbReference type="PANTHER" id="PTHR43537:SF5">
    <property type="entry name" value="UXU OPERON TRANSCRIPTIONAL REGULATOR"/>
    <property type="match status" value="1"/>
</dbReference>
<proteinExistence type="predicted"/>
<accession>A0A2S0VP00</accession>
<evidence type="ECO:0000313" key="5">
    <source>
        <dbReference type="EMBL" id="AWB65912.1"/>
    </source>
</evidence>
<dbReference type="Pfam" id="PF00392">
    <property type="entry name" value="GntR"/>
    <property type="match status" value="1"/>
</dbReference>
<dbReference type="PRINTS" id="PR00035">
    <property type="entry name" value="HTHGNTR"/>
</dbReference>
<dbReference type="InterPro" id="IPR000524">
    <property type="entry name" value="Tscrpt_reg_HTH_GntR"/>
</dbReference>
<keyword evidence="2" id="KW-0238">DNA-binding</keyword>
<protein>
    <recommendedName>
        <fullName evidence="4">HTH gntR-type domain-containing protein</fullName>
    </recommendedName>
</protein>
<dbReference type="Proteomes" id="UP000244441">
    <property type="component" value="Chromosome"/>
</dbReference>
<dbReference type="SUPFAM" id="SSF48008">
    <property type="entry name" value="GntR ligand-binding domain-like"/>
    <property type="match status" value="1"/>
</dbReference>
<keyword evidence="6" id="KW-1185">Reference proteome</keyword>
<evidence type="ECO:0000256" key="1">
    <source>
        <dbReference type="ARBA" id="ARBA00023015"/>
    </source>
</evidence>
<keyword evidence="3" id="KW-0804">Transcription</keyword>
<evidence type="ECO:0000259" key="4">
    <source>
        <dbReference type="PROSITE" id="PS50949"/>
    </source>
</evidence>
<gene>
    <name evidence="5" type="ORF">C2869_05400</name>
</gene>
<dbReference type="PROSITE" id="PS50949">
    <property type="entry name" value="HTH_GNTR"/>
    <property type="match status" value="1"/>
</dbReference>
<dbReference type="SUPFAM" id="SSF46785">
    <property type="entry name" value="Winged helix' DNA-binding domain"/>
    <property type="match status" value="1"/>
</dbReference>
<keyword evidence="1" id="KW-0805">Transcription regulation</keyword>
<reference evidence="5 6" key="1">
    <citation type="submission" date="2018-01" db="EMBL/GenBank/DDBJ databases">
        <title>Genome sequence of a Cantenovulum-like bacteria.</title>
        <authorList>
            <person name="Tan W.R."/>
            <person name="Lau N.-S."/>
            <person name="Go F."/>
            <person name="Amirul A.-A.A."/>
        </authorList>
    </citation>
    <scope>NUCLEOTIDE SEQUENCE [LARGE SCALE GENOMIC DNA]</scope>
    <source>
        <strain evidence="5 6">CCB-QB4</strain>
    </source>
</reference>
<name>A0A2S0VP00_9ALTE</name>
<dbReference type="AlphaFoldDB" id="A0A2S0VP00"/>
<evidence type="ECO:0000313" key="6">
    <source>
        <dbReference type="Proteomes" id="UP000244441"/>
    </source>
</evidence>
<dbReference type="SMART" id="SM00345">
    <property type="entry name" value="HTH_GNTR"/>
    <property type="match status" value="1"/>
</dbReference>